<dbReference type="PANTHER" id="PTHR45856:SF11">
    <property type="entry name" value="FUNGAL LIPASE-LIKE DOMAIN-CONTAINING PROTEIN"/>
    <property type="match status" value="1"/>
</dbReference>
<evidence type="ECO:0000256" key="1">
    <source>
        <dbReference type="ARBA" id="ARBA00023157"/>
    </source>
</evidence>
<protein>
    <recommendedName>
        <fullName evidence="5">Fungal lipase-type domain-containing protein</fullName>
    </recommendedName>
</protein>
<name>A0A8H2ZUS7_9AGAM</name>
<dbReference type="Proteomes" id="UP000663846">
    <property type="component" value="Unassembled WGS sequence"/>
</dbReference>
<evidence type="ECO:0000313" key="6">
    <source>
        <dbReference type="EMBL" id="CAE6339846.1"/>
    </source>
</evidence>
<dbReference type="Gene3D" id="3.40.50.1820">
    <property type="entry name" value="alpha/beta hydrolase"/>
    <property type="match status" value="1"/>
</dbReference>
<keyword evidence="1" id="KW-1015">Disulfide bond</keyword>
<dbReference type="AlphaFoldDB" id="A0A8H2ZUS7"/>
<comment type="catalytic activity">
    <reaction evidence="3">
        <text>a diacylglycerol + H2O = a monoacylglycerol + a fatty acid + H(+)</text>
        <dbReference type="Rhea" id="RHEA:32731"/>
        <dbReference type="ChEBI" id="CHEBI:15377"/>
        <dbReference type="ChEBI" id="CHEBI:15378"/>
        <dbReference type="ChEBI" id="CHEBI:17408"/>
        <dbReference type="ChEBI" id="CHEBI:18035"/>
        <dbReference type="ChEBI" id="CHEBI:28868"/>
    </reaction>
</comment>
<sequence>MVAVSQPTASDASEYDVFQQVFGVSMTSNVAQKCKGKAEDLQRKLADSLPDALTSVGTGWEVVWGPVVWKADPDRADTHYGNAWYVAKHDSVVFEDGTSHPTYVVAIAGTSGMYDVIYEDAAIDSVVDPDVWAGNGSIGLKIEPTYVKNDPSLPKDKAFISLGFSRGLFQPVNKAPPQGNPGYPHTLPEFLQTIQPIPSEPAPRLVFTGHSLGGALAPTLAYVLCKAGVFSLFSKDLSNVYVYPTAAPTPGNLVFAENFKKFFPPRPSTPAVFYKCWNVTIINHFDIVPCAYAVDPKYAPEILSSVPGMYGNKWLTIVEAAVAWLKYMAHTLYVPIALSPFDSPIPKPSTKPNNVWAYLDAAHIQHMDAYLKAILNIAHHKQLCDSSKLDDLKLHPVLGHIVYRQLQVEEHGGVLADGMFEVPNWPGDEKIF</sequence>
<dbReference type="InterPro" id="IPR051218">
    <property type="entry name" value="Sec_MonoDiacylglyc_Lipase"/>
</dbReference>
<comment type="similarity">
    <text evidence="2">Belongs to the AB hydrolase superfamily. Lipase family. Class 3 subfamily.</text>
</comment>
<evidence type="ECO:0000256" key="2">
    <source>
        <dbReference type="ARBA" id="ARBA00043996"/>
    </source>
</evidence>
<dbReference type="Pfam" id="PF01764">
    <property type="entry name" value="Lipase_3"/>
    <property type="match status" value="1"/>
</dbReference>
<dbReference type="GO" id="GO:0006629">
    <property type="term" value="P:lipid metabolic process"/>
    <property type="evidence" value="ECO:0007669"/>
    <property type="project" value="InterPro"/>
</dbReference>
<evidence type="ECO:0000313" key="7">
    <source>
        <dbReference type="Proteomes" id="UP000663846"/>
    </source>
</evidence>
<comment type="catalytic activity">
    <reaction evidence="4">
        <text>a monoacylglycerol + H2O = glycerol + a fatty acid + H(+)</text>
        <dbReference type="Rhea" id="RHEA:15245"/>
        <dbReference type="ChEBI" id="CHEBI:15377"/>
        <dbReference type="ChEBI" id="CHEBI:15378"/>
        <dbReference type="ChEBI" id="CHEBI:17408"/>
        <dbReference type="ChEBI" id="CHEBI:17754"/>
        <dbReference type="ChEBI" id="CHEBI:28868"/>
    </reaction>
</comment>
<comment type="caution">
    <text evidence="6">The sequence shown here is derived from an EMBL/GenBank/DDBJ whole genome shotgun (WGS) entry which is preliminary data.</text>
</comment>
<dbReference type="InterPro" id="IPR002921">
    <property type="entry name" value="Fungal_lipase-type"/>
</dbReference>
<dbReference type="PANTHER" id="PTHR45856">
    <property type="entry name" value="ALPHA/BETA-HYDROLASES SUPERFAMILY PROTEIN"/>
    <property type="match status" value="1"/>
</dbReference>
<accession>A0A8H2ZUS7</accession>
<organism evidence="6 7">
    <name type="scientific">Rhizoctonia solani</name>
    <dbReference type="NCBI Taxonomy" id="456999"/>
    <lineage>
        <taxon>Eukaryota</taxon>
        <taxon>Fungi</taxon>
        <taxon>Dikarya</taxon>
        <taxon>Basidiomycota</taxon>
        <taxon>Agaricomycotina</taxon>
        <taxon>Agaricomycetes</taxon>
        <taxon>Cantharellales</taxon>
        <taxon>Ceratobasidiaceae</taxon>
        <taxon>Rhizoctonia</taxon>
    </lineage>
</organism>
<dbReference type="InterPro" id="IPR029058">
    <property type="entry name" value="AB_hydrolase_fold"/>
</dbReference>
<evidence type="ECO:0000256" key="3">
    <source>
        <dbReference type="ARBA" id="ARBA00047591"/>
    </source>
</evidence>
<proteinExistence type="inferred from homology"/>
<dbReference type="SUPFAM" id="SSF53474">
    <property type="entry name" value="alpha/beta-Hydrolases"/>
    <property type="match status" value="1"/>
</dbReference>
<evidence type="ECO:0000259" key="5">
    <source>
        <dbReference type="Pfam" id="PF01764"/>
    </source>
</evidence>
<gene>
    <name evidence="6" type="ORF">RDB_LOCUS2988</name>
</gene>
<feature type="domain" description="Fungal lipase-type" evidence="5">
    <location>
        <begin position="199"/>
        <end position="290"/>
    </location>
</feature>
<dbReference type="EMBL" id="CAJMWS010000021">
    <property type="protein sequence ID" value="CAE6339846.1"/>
    <property type="molecule type" value="Genomic_DNA"/>
</dbReference>
<evidence type="ECO:0000256" key="4">
    <source>
        <dbReference type="ARBA" id="ARBA00048461"/>
    </source>
</evidence>
<reference evidence="6" key="1">
    <citation type="submission" date="2021-01" db="EMBL/GenBank/DDBJ databases">
        <authorList>
            <person name="Kaushik A."/>
        </authorList>
    </citation>
    <scope>NUCLEOTIDE SEQUENCE</scope>
    <source>
        <strain evidence="6">AG1-1C</strain>
    </source>
</reference>